<feature type="coiled-coil region" evidence="1">
    <location>
        <begin position="56"/>
        <end position="83"/>
    </location>
</feature>
<evidence type="ECO:0000313" key="3">
    <source>
        <dbReference type="Proteomes" id="UP000293331"/>
    </source>
</evidence>
<sequence>MATTKTKKAPETTDNVEESALNELFLDELKDIYWAEKHLAKALPKMAKAATSDELRTAIENHLAETENQITRLESAFASIDEKAVAVKCEAMAGLLKEGEEIISETEKGTLTRDAGIISAAQKIEHYEIASYGTLKTLARTLGYAEAAELLDATLQEEKNCDGLLTQIAEGGINETAKSEKE</sequence>
<evidence type="ECO:0000256" key="1">
    <source>
        <dbReference type="SAM" id="Coils"/>
    </source>
</evidence>
<gene>
    <name evidence="2" type="ORF">EWM62_17250</name>
</gene>
<dbReference type="Gene3D" id="1.20.1260.10">
    <property type="match status" value="1"/>
</dbReference>
<dbReference type="OrthoDB" id="9795056at2"/>
<dbReference type="InterPro" id="IPR010287">
    <property type="entry name" value="DUF892_YciF-like"/>
</dbReference>
<evidence type="ECO:0000313" key="2">
    <source>
        <dbReference type="EMBL" id="RYU86896.1"/>
    </source>
</evidence>
<dbReference type="CDD" id="cd07909">
    <property type="entry name" value="YciF"/>
    <property type="match status" value="1"/>
</dbReference>
<keyword evidence="1" id="KW-0175">Coiled coil</keyword>
<dbReference type="PANTHER" id="PTHR30565">
    <property type="entry name" value="PROTEIN YCIF"/>
    <property type="match status" value="1"/>
</dbReference>
<protein>
    <submittedName>
        <fullName evidence="2">Ferritin-like domain-containing protein</fullName>
    </submittedName>
</protein>
<dbReference type="SUPFAM" id="SSF47240">
    <property type="entry name" value="Ferritin-like"/>
    <property type="match status" value="1"/>
</dbReference>
<dbReference type="InterPro" id="IPR047114">
    <property type="entry name" value="YciF"/>
</dbReference>
<organism evidence="2 3">
    <name type="scientific">Mucilaginibacter terrigena</name>
    <dbReference type="NCBI Taxonomy" id="2492395"/>
    <lineage>
        <taxon>Bacteria</taxon>
        <taxon>Pseudomonadati</taxon>
        <taxon>Bacteroidota</taxon>
        <taxon>Sphingobacteriia</taxon>
        <taxon>Sphingobacteriales</taxon>
        <taxon>Sphingobacteriaceae</taxon>
        <taxon>Mucilaginibacter</taxon>
    </lineage>
</organism>
<keyword evidence="3" id="KW-1185">Reference proteome</keyword>
<proteinExistence type="predicted"/>
<dbReference type="RefSeq" id="WP_129877926.1">
    <property type="nucleotide sequence ID" value="NZ_SEWG01000008.1"/>
</dbReference>
<accession>A0A4Q5LHE9</accession>
<name>A0A4Q5LHE9_9SPHI</name>
<dbReference type="AlphaFoldDB" id="A0A4Q5LHE9"/>
<dbReference type="InterPro" id="IPR009078">
    <property type="entry name" value="Ferritin-like_SF"/>
</dbReference>
<comment type="caution">
    <text evidence="2">The sequence shown here is derived from an EMBL/GenBank/DDBJ whole genome shotgun (WGS) entry which is preliminary data.</text>
</comment>
<dbReference type="EMBL" id="SEWG01000008">
    <property type="protein sequence ID" value="RYU86896.1"/>
    <property type="molecule type" value="Genomic_DNA"/>
</dbReference>
<dbReference type="InterPro" id="IPR012347">
    <property type="entry name" value="Ferritin-like"/>
</dbReference>
<dbReference type="PANTHER" id="PTHR30565:SF9">
    <property type="entry name" value="PROTEIN YCIF"/>
    <property type="match status" value="1"/>
</dbReference>
<dbReference type="Pfam" id="PF05974">
    <property type="entry name" value="DUF892"/>
    <property type="match status" value="1"/>
</dbReference>
<reference evidence="2 3" key="1">
    <citation type="submission" date="2019-02" db="EMBL/GenBank/DDBJ databases">
        <title>Bacterial novel species Mucilaginibacter sp. 17JY9-4 isolated from soil.</title>
        <authorList>
            <person name="Jung H.-Y."/>
        </authorList>
    </citation>
    <scope>NUCLEOTIDE SEQUENCE [LARGE SCALE GENOMIC DNA]</scope>
    <source>
        <strain evidence="2 3">17JY9-4</strain>
    </source>
</reference>
<dbReference type="Proteomes" id="UP000293331">
    <property type="component" value="Unassembled WGS sequence"/>
</dbReference>